<dbReference type="InterPro" id="IPR050366">
    <property type="entry name" value="BP-dependent_transpt_permease"/>
</dbReference>
<evidence type="ECO:0000256" key="6">
    <source>
        <dbReference type="ARBA" id="ARBA00023136"/>
    </source>
</evidence>
<name>A0A1G7XV70_PSEOR</name>
<dbReference type="PANTHER" id="PTHR43386:SF1">
    <property type="entry name" value="D,D-DIPEPTIDE TRANSPORT SYSTEM PERMEASE PROTEIN DDPC-RELATED"/>
    <property type="match status" value="1"/>
</dbReference>
<comment type="similarity">
    <text evidence="7">Belongs to the binding-protein-dependent transport system permease family.</text>
</comment>
<feature type="transmembrane region" description="Helical" evidence="7">
    <location>
        <begin position="204"/>
        <end position="233"/>
    </location>
</feature>
<protein>
    <submittedName>
        <fullName evidence="9">Peptide/nickel transport system permease protein</fullName>
    </submittedName>
</protein>
<dbReference type="RefSeq" id="WP_093088584.1">
    <property type="nucleotide sequence ID" value="NZ_FNBE01000016.1"/>
</dbReference>
<dbReference type="Pfam" id="PF00528">
    <property type="entry name" value="BPD_transp_1"/>
    <property type="match status" value="1"/>
</dbReference>
<dbReference type="CDD" id="cd06261">
    <property type="entry name" value="TM_PBP2"/>
    <property type="match status" value="1"/>
</dbReference>
<keyword evidence="5 7" id="KW-1133">Transmembrane helix</keyword>
<sequence length="286" mass="28686">MSVLTRTAPRLREVHQPLWRALLARPAARVGLALGLVLVLAAAVGPLFLPDPDVPDYTDQLAPPGAGHWLGTDTAGRDLLARTLAGARTSLGAAALVTALAALIGLVVGTLAGALGGAVDTVLTRLTDVLLGLPSLVLTLAVVGVLGPGYGNLVLAMAVTSWAGIARLARAVARGALSRPDVLAARMAGVGPVRAVLRHVLPGVAVQVAVAATLGLGEAVLTLGGLSFLGLGAQPPTAEWGTMLAAGRDTFAYAPWQLVGPGLGLVLAVAAATLVSDALRDVTEPT</sequence>
<feature type="transmembrane region" description="Helical" evidence="7">
    <location>
        <begin position="129"/>
        <end position="147"/>
    </location>
</feature>
<dbReference type="InterPro" id="IPR035906">
    <property type="entry name" value="MetI-like_sf"/>
</dbReference>
<keyword evidence="3" id="KW-1003">Cell membrane</keyword>
<keyword evidence="10" id="KW-1185">Reference proteome</keyword>
<evidence type="ECO:0000259" key="8">
    <source>
        <dbReference type="PROSITE" id="PS50928"/>
    </source>
</evidence>
<keyword evidence="6 7" id="KW-0472">Membrane</keyword>
<accession>A0A1G7XV70</accession>
<feature type="transmembrane region" description="Helical" evidence="7">
    <location>
        <begin position="93"/>
        <end position="117"/>
    </location>
</feature>
<evidence type="ECO:0000256" key="3">
    <source>
        <dbReference type="ARBA" id="ARBA00022475"/>
    </source>
</evidence>
<evidence type="ECO:0000256" key="4">
    <source>
        <dbReference type="ARBA" id="ARBA00022692"/>
    </source>
</evidence>
<keyword evidence="2 7" id="KW-0813">Transport</keyword>
<evidence type="ECO:0000256" key="1">
    <source>
        <dbReference type="ARBA" id="ARBA00004651"/>
    </source>
</evidence>
<dbReference type="GO" id="GO:0055085">
    <property type="term" value="P:transmembrane transport"/>
    <property type="evidence" value="ECO:0007669"/>
    <property type="project" value="InterPro"/>
</dbReference>
<feature type="transmembrane region" description="Helical" evidence="7">
    <location>
        <begin position="253"/>
        <end position="275"/>
    </location>
</feature>
<comment type="subcellular location">
    <subcellularLocation>
        <location evidence="1 7">Cell membrane</location>
        <topology evidence="1 7">Multi-pass membrane protein</topology>
    </subcellularLocation>
</comment>
<dbReference type="AlphaFoldDB" id="A0A1G7XV70"/>
<dbReference type="InterPro" id="IPR000515">
    <property type="entry name" value="MetI-like"/>
</dbReference>
<dbReference type="PANTHER" id="PTHR43386">
    <property type="entry name" value="OLIGOPEPTIDE TRANSPORT SYSTEM PERMEASE PROTEIN APPC"/>
    <property type="match status" value="1"/>
</dbReference>
<keyword evidence="4 7" id="KW-0812">Transmembrane</keyword>
<dbReference type="STRING" id="366584.SAMN05216377_116101"/>
<evidence type="ECO:0000256" key="2">
    <source>
        <dbReference type="ARBA" id="ARBA00022448"/>
    </source>
</evidence>
<organism evidence="9 10">
    <name type="scientific">Pseudonocardia oroxyli</name>
    <dbReference type="NCBI Taxonomy" id="366584"/>
    <lineage>
        <taxon>Bacteria</taxon>
        <taxon>Bacillati</taxon>
        <taxon>Actinomycetota</taxon>
        <taxon>Actinomycetes</taxon>
        <taxon>Pseudonocardiales</taxon>
        <taxon>Pseudonocardiaceae</taxon>
        <taxon>Pseudonocardia</taxon>
    </lineage>
</organism>
<dbReference type="Proteomes" id="UP000198967">
    <property type="component" value="Unassembled WGS sequence"/>
</dbReference>
<dbReference type="SUPFAM" id="SSF161098">
    <property type="entry name" value="MetI-like"/>
    <property type="match status" value="1"/>
</dbReference>
<reference evidence="9 10" key="1">
    <citation type="submission" date="2016-10" db="EMBL/GenBank/DDBJ databases">
        <authorList>
            <person name="de Groot N.N."/>
        </authorList>
    </citation>
    <scope>NUCLEOTIDE SEQUENCE [LARGE SCALE GENOMIC DNA]</scope>
    <source>
        <strain evidence="9 10">CGMCC 4.3143</strain>
    </source>
</reference>
<feature type="domain" description="ABC transmembrane type-1" evidence="8">
    <location>
        <begin position="87"/>
        <end position="276"/>
    </location>
</feature>
<gene>
    <name evidence="9" type="ORF">SAMN05216377_116101</name>
</gene>
<dbReference type="InterPro" id="IPR025966">
    <property type="entry name" value="OppC_N"/>
</dbReference>
<dbReference type="Pfam" id="PF12911">
    <property type="entry name" value="OppC_N"/>
    <property type="match status" value="1"/>
</dbReference>
<evidence type="ECO:0000313" key="10">
    <source>
        <dbReference type="Proteomes" id="UP000198967"/>
    </source>
</evidence>
<dbReference type="PROSITE" id="PS50928">
    <property type="entry name" value="ABC_TM1"/>
    <property type="match status" value="1"/>
</dbReference>
<dbReference type="EMBL" id="FNBE01000016">
    <property type="protein sequence ID" value="SDG88087.1"/>
    <property type="molecule type" value="Genomic_DNA"/>
</dbReference>
<dbReference type="OrthoDB" id="9812701at2"/>
<evidence type="ECO:0000256" key="7">
    <source>
        <dbReference type="RuleBase" id="RU363032"/>
    </source>
</evidence>
<proteinExistence type="inferred from homology"/>
<dbReference type="GO" id="GO:0005886">
    <property type="term" value="C:plasma membrane"/>
    <property type="evidence" value="ECO:0007669"/>
    <property type="project" value="UniProtKB-SubCell"/>
</dbReference>
<evidence type="ECO:0000313" key="9">
    <source>
        <dbReference type="EMBL" id="SDG88087.1"/>
    </source>
</evidence>
<feature type="transmembrane region" description="Helical" evidence="7">
    <location>
        <begin position="30"/>
        <end position="49"/>
    </location>
</feature>
<evidence type="ECO:0000256" key="5">
    <source>
        <dbReference type="ARBA" id="ARBA00022989"/>
    </source>
</evidence>
<dbReference type="Gene3D" id="1.10.3720.10">
    <property type="entry name" value="MetI-like"/>
    <property type="match status" value="1"/>
</dbReference>